<keyword evidence="2" id="KW-0489">Methyltransferase</keyword>
<dbReference type="AlphaFoldDB" id="J7L6P9"/>
<reference evidence="2 3" key="1">
    <citation type="journal article" date="2012" name="J. Bacteriol.">
        <title>Whole-Genome Sequence of Nocardiopsis alba Strain ATCC BAA-2165, Associated with Honeybees.</title>
        <authorList>
            <person name="Qiao J."/>
            <person name="Chen L."/>
            <person name="Li Y."/>
            <person name="Wang J."/>
            <person name="Zhang W."/>
            <person name="Chen S."/>
        </authorList>
    </citation>
    <scope>NUCLEOTIDE SEQUENCE [LARGE SCALE GENOMIC DNA]</scope>
    <source>
        <strain evidence="3">ATCC BAA-2165 / BE74</strain>
    </source>
</reference>
<dbReference type="eggNOG" id="COG2226">
    <property type="taxonomic scope" value="Bacteria"/>
</dbReference>
<protein>
    <submittedName>
        <fullName evidence="2">Methyltransferase domain protein</fullName>
    </submittedName>
</protein>
<name>J7L6P9_NOCAA</name>
<dbReference type="EMBL" id="CP003788">
    <property type="protein sequence ID" value="AFR08386.1"/>
    <property type="molecule type" value="Genomic_DNA"/>
</dbReference>
<feature type="region of interest" description="Disordered" evidence="1">
    <location>
        <begin position="224"/>
        <end position="243"/>
    </location>
</feature>
<gene>
    <name evidence="2" type="ordered locus">B005_5088</name>
</gene>
<dbReference type="Gene3D" id="3.40.50.150">
    <property type="entry name" value="Vaccinia Virus protein VP39"/>
    <property type="match status" value="1"/>
</dbReference>
<accession>J7L6P9</accession>
<evidence type="ECO:0000256" key="1">
    <source>
        <dbReference type="SAM" id="MobiDB-lite"/>
    </source>
</evidence>
<organism evidence="2 3">
    <name type="scientific">Nocardiopsis alba (strain ATCC BAA-2165 / BE74)</name>
    <dbReference type="NCBI Taxonomy" id="1205910"/>
    <lineage>
        <taxon>Bacteria</taxon>
        <taxon>Bacillati</taxon>
        <taxon>Actinomycetota</taxon>
        <taxon>Actinomycetes</taxon>
        <taxon>Streptosporangiales</taxon>
        <taxon>Nocardiopsidaceae</taxon>
        <taxon>Nocardiopsis</taxon>
    </lineage>
</organism>
<dbReference type="OrthoDB" id="9787807at2"/>
<dbReference type="HOGENOM" id="CLU_077876_1_0_11"/>
<dbReference type="PATRIC" id="fig|1205910.3.peg.4806"/>
<evidence type="ECO:0000313" key="2">
    <source>
        <dbReference type="EMBL" id="AFR08386.1"/>
    </source>
</evidence>
<dbReference type="STRING" id="1205910.B005_5088"/>
<dbReference type="RefSeq" id="WP_014910844.1">
    <property type="nucleotide sequence ID" value="NC_018524.1"/>
</dbReference>
<reference evidence="3" key="2">
    <citation type="submission" date="2012-08" db="EMBL/GenBank/DDBJ databases">
        <title>Whole-genome sequence of Nocardiopsis alba strain ATCC BAA-2165 associated with honeybees.</title>
        <authorList>
            <person name="Qiao J."/>
            <person name="Chen L."/>
            <person name="Li Y."/>
            <person name="Wang J."/>
            <person name="Zhang W."/>
            <person name="Chen S."/>
        </authorList>
    </citation>
    <scope>NUCLEOTIDE SEQUENCE [LARGE SCALE GENOMIC DNA]</scope>
    <source>
        <strain evidence="3">ATCC BAA-2165 / BE74</strain>
    </source>
</reference>
<sequence>MFVSARSFEEYRSMFSLSESDLSLRILDCPGGAASFVAGAGERGVDAIAADPRYGPDRKTLGTLALRENEHKHRELLEHREDFVWTWFDGPEQYTRLRSHSARVFDADIRTRPERYVDGALPDLPFPDRSFDLVLSSHLLFSYGRQLNEDFHRRSLLELVRLSRWQVRIYPLFLHLDFKRYPALDRMRAMLAEYNVTSRVERVEYAFDPGDQEMLILECAERSALPQDEPEPASGSGSYDPVRWRHLESPARSGGLP</sequence>
<dbReference type="GO" id="GO:0032259">
    <property type="term" value="P:methylation"/>
    <property type="evidence" value="ECO:0007669"/>
    <property type="project" value="UniProtKB-KW"/>
</dbReference>
<evidence type="ECO:0000313" key="3">
    <source>
        <dbReference type="Proteomes" id="UP000003779"/>
    </source>
</evidence>
<dbReference type="GO" id="GO:0008168">
    <property type="term" value="F:methyltransferase activity"/>
    <property type="evidence" value="ECO:0007669"/>
    <property type="project" value="UniProtKB-KW"/>
</dbReference>
<keyword evidence="2" id="KW-0808">Transferase</keyword>
<dbReference type="SUPFAM" id="SSF53335">
    <property type="entry name" value="S-adenosyl-L-methionine-dependent methyltransferases"/>
    <property type="match status" value="1"/>
</dbReference>
<dbReference type="KEGG" id="nal:B005_5088"/>
<proteinExistence type="predicted"/>
<dbReference type="InterPro" id="IPR029063">
    <property type="entry name" value="SAM-dependent_MTases_sf"/>
</dbReference>
<dbReference type="Proteomes" id="UP000003779">
    <property type="component" value="Chromosome"/>
</dbReference>